<reference evidence="1" key="1">
    <citation type="submission" date="2022-11" db="EMBL/GenBank/DDBJ databases">
        <authorList>
            <person name="Petersen C."/>
        </authorList>
    </citation>
    <scope>NUCLEOTIDE SEQUENCE</scope>
    <source>
        <strain evidence="1">IBT 22155</strain>
    </source>
</reference>
<reference evidence="1" key="2">
    <citation type="journal article" date="2023" name="IMA Fungus">
        <title>Comparative genomic study of the Penicillium genus elucidates a diverse pangenome and 15 lateral gene transfer events.</title>
        <authorList>
            <person name="Petersen C."/>
            <person name="Sorensen T."/>
            <person name="Nielsen M.R."/>
            <person name="Sondergaard T.E."/>
            <person name="Sorensen J.L."/>
            <person name="Fitzpatrick D.A."/>
            <person name="Frisvad J.C."/>
            <person name="Nielsen K.L."/>
        </authorList>
    </citation>
    <scope>NUCLEOTIDE SEQUENCE</scope>
    <source>
        <strain evidence="1">IBT 22155</strain>
    </source>
</reference>
<dbReference type="InterPro" id="IPR047128">
    <property type="entry name" value="PhyH"/>
</dbReference>
<dbReference type="PANTHER" id="PTHR21308:SF8">
    <property type="entry name" value="PHYTANOYL-COA DIOXYGENASE FAMILY PROTEIN (AFU_ORTHOLOGUE AFUA_2G09620)"/>
    <property type="match status" value="1"/>
</dbReference>
<dbReference type="Gene3D" id="2.60.120.620">
    <property type="entry name" value="q2cbj1_9rhob like domain"/>
    <property type="match status" value="1"/>
</dbReference>
<keyword evidence="1" id="KW-0560">Oxidoreductase</keyword>
<dbReference type="PANTHER" id="PTHR21308">
    <property type="entry name" value="PHYTANOYL-COA ALPHA-HYDROXYLASE"/>
    <property type="match status" value="1"/>
</dbReference>
<dbReference type="EMBL" id="JAPQKL010000002">
    <property type="protein sequence ID" value="KAJ5143687.1"/>
    <property type="molecule type" value="Genomic_DNA"/>
</dbReference>
<comment type="caution">
    <text evidence="1">The sequence shown here is derived from an EMBL/GenBank/DDBJ whole genome shotgun (WGS) entry which is preliminary data.</text>
</comment>
<protein>
    <submittedName>
        <fullName evidence="1">Phytanoyl-CoA dioxygenase</fullName>
    </submittedName>
</protein>
<dbReference type="Pfam" id="PF05721">
    <property type="entry name" value="PhyH"/>
    <property type="match status" value="1"/>
</dbReference>
<dbReference type="AlphaFoldDB" id="A0A9W9L9Q6"/>
<accession>A0A9W9L9Q6</accession>
<sequence>MNGHSKVTSRLYSSPQLTEFQEICSQTTDPTTYPLANDIQSNIPIYDLPALESTLTATLLTRLQDEWHHILHKGPGVYILRSMYPSPKYTQTLTSTNEAFNAIIARERTHPTKKGDHFAAANTNDRIWNAFSKHALQDPSSFLSYYSNPWLAAVAEAWLGPGYRLTAQVNAVHPGGAAQNPHRDYHLGFADEEVCRRYPAATQLASQFLTLQGAVAHSEMPLDSGPTRFLPFSQLYGVGYLGWRRQEFREFFEERFVALPMELGDGVFFNPGLFHAAGANEMGEGASGISCAFGKSMESVDCLPIVDVTWDLLVERYRGAGGMAGDLDLERYSVEQREIRAFVKAVAEGYPFPTNLDRRPPGVGGMAPESEQDVIMRGLEEGWDRKQVVDALEQMRVDSRA</sequence>
<evidence type="ECO:0000313" key="1">
    <source>
        <dbReference type="EMBL" id="KAJ5143687.1"/>
    </source>
</evidence>
<dbReference type="Proteomes" id="UP001149079">
    <property type="component" value="Unassembled WGS sequence"/>
</dbReference>
<dbReference type="GeneID" id="81402388"/>
<keyword evidence="2" id="KW-1185">Reference proteome</keyword>
<dbReference type="GO" id="GO:0001561">
    <property type="term" value="P:fatty acid alpha-oxidation"/>
    <property type="evidence" value="ECO:0007669"/>
    <property type="project" value="InterPro"/>
</dbReference>
<dbReference type="SUPFAM" id="SSF51197">
    <property type="entry name" value="Clavaminate synthase-like"/>
    <property type="match status" value="1"/>
</dbReference>
<dbReference type="GO" id="GO:0048244">
    <property type="term" value="F:phytanoyl-CoA dioxygenase activity"/>
    <property type="evidence" value="ECO:0007669"/>
    <property type="project" value="InterPro"/>
</dbReference>
<evidence type="ECO:0000313" key="2">
    <source>
        <dbReference type="Proteomes" id="UP001149079"/>
    </source>
</evidence>
<name>A0A9W9L9Q6_9EURO</name>
<organism evidence="1 2">
    <name type="scientific">Penicillium bovifimosum</name>
    <dbReference type="NCBI Taxonomy" id="126998"/>
    <lineage>
        <taxon>Eukaryota</taxon>
        <taxon>Fungi</taxon>
        <taxon>Dikarya</taxon>
        <taxon>Ascomycota</taxon>
        <taxon>Pezizomycotina</taxon>
        <taxon>Eurotiomycetes</taxon>
        <taxon>Eurotiomycetidae</taxon>
        <taxon>Eurotiales</taxon>
        <taxon>Aspergillaceae</taxon>
        <taxon>Penicillium</taxon>
    </lineage>
</organism>
<dbReference type="InterPro" id="IPR008775">
    <property type="entry name" value="Phytyl_CoA_dOase-like"/>
</dbReference>
<dbReference type="RefSeq" id="XP_056525331.1">
    <property type="nucleotide sequence ID" value="XM_056663218.1"/>
</dbReference>
<proteinExistence type="predicted"/>
<dbReference type="OrthoDB" id="187894at2759"/>
<keyword evidence="1" id="KW-0223">Dioxygenase</keyword>
<gene>
    <name evidence="1" type="ORF">N7515_002474</name>
</gene>